<feature type="coiled-coil region" evidence="14">
    <location>
        <begin position="358"/>
        <end position="385"/>
    </location>
</feature>
<evidence type="ECO:0000256" key="7">
    <source>
        <dbReference type="ARBA" id="ARBA00022692"/>
    </source>
</evidence>
<dbReference type="SUPFAM" id="SSF47384">
    <property type="entry name" value="Homodimeric domain of signal transducing histidine kinase"/>
    <property type="match status" value="1"/>
</dbReference>
<dbReference type="InterPro" id="IPR003661">
    <property type="entry name" value="HisK_dim/P_dom"/>
</dbReference>
<dbReference type="PRINTS" id="PR00344">
    <property type="entry name" value="BCTRLSENSOR"/>
</dbReference>
<dbReference type="InterPro" id="IPR036890">
    <property type="entry name" value="HATPase_C_sf"/>
</dbReference>
<dbReference type="PROSITE" id="PS51257">
    <property type="entry name" value="PROKAR_LIPOPROTEIN"/>
    <property type="match status" value="1"/>
</dbReference>
<dbReference type="InterPro" id="IPR005467">
    <property type="entry name" value="His_kinase_dom"/>
</dbReference>
<keyword evidence="9 17" id="KW-0418">Kinase</keyword>
<dbReference type="InterPro" id="IPR029151">
    <property type="entry name" value="Sensor-like_sf"/>
</dbReference>
<name>A0ABY1IQA3_9HYPH</name>
<proteinExistence type="predicted"/>
<sequence length="604" mass="64299">MRGIAKPGAIWLAVACLVALACIGAAGPLARQHRLSELSEEAARAAPLARAVLASEIGKQRSVPLILSQDTDIAGVLAAPDADALRRTDERLAQLAGQTGASVIYLIDAAGDTVAASNHAQADSFVGNNYAFRDYFQRALREGAGEQYGLGTVSRRPGLYLSRRVDGADGGALGVVVVKVELDSVEQAWAASGRPTFVDDGRGVVLATSVPDWRFRALRPLTAAEAEAIRYSIQFADAGLQPLDMTGMAGTAVDGIVTVDAGGGMQAHVEATLPLQDNPAEWRIHVLVPAAAALAQAQLYWRGITALALALAFGTLFFLHRRRRWAAERRADMVRTAAVLEQRVNERTSELSAANLRLEAEITERESVEARVLRLRDDLAQANRLASLGQITAGVAHEINQPLAAIRTFAENAGTFLDRGDTPRTRANLDTIAGLADRIGEITGTLRNFARRQTGVRQVMDIAEPVDGAVMMLRSRMKQQNVRLERQAPSAPALVDGNKTRLEQVFVNLLRNALDAMEGEGAILIRTSVSGDSVHVAIEDTGPGLSQEMLDRLFTPFSTTRQNGLGLGLVITADILRDLGGGIAAGKAPSGGACMTITLPRAAE</sequence>
<evidence type="ECO:0000256" key="9">
    <source>
        <dbReference type="ARBA" id="ARBA00022777"/>
    </source>
</evidence>
<dbReference type="EC" id="2.7.13.3" evidence="3"/>
<dbReference type="InterPro" id="IPR003594">
    <property type="entry name" value="HATPase_dom"/>
</dbReference>
<comment type="caution">
    <text evidence="17">The sequence shown here is derived from an EMBL/GenBank/DDBJ whole genome shotgun (WGS) entry which is preliminary data.</text>
</comment>
<dbReference type="PROSITE" id="PS50109">
    <property type="entry name" value="HIS_KIN"/>
    <property type="match status" value="1"/>
</dbReference>
<keyword evidence="8" id="KW-0547">Nucleotide-binding</keyword>
<keyword evidence="13 15" id="KW-0472">Membrane</keyword>
<feature type="domain" description="Histidine kinase" evidence="16">
    <location>
        <begin position="394"/>
        <end position="603"/>
    </location>
</feature>
<evidence type="ECO:0000256" key="4">
    <source>
        <dbReference type="ARBA" id="ARBA00022475"/>
    </source>
</evidence>
<evidence type="ECO:0000256" key="15">
    <source>
        <dbReference type="SAM" id="Phobius"/>
    </source>
</evidence>
<keyword evidence="11 15" id="KW-1133">Transmembrane helix</keyword>
<evidence type="ECO:0000256" key="1">
    <source>
        <dbReference type="ARBA" id="ARBA00000085"/>
    </source>
</evidence>
<evidence type="ECO:0000259" key="16">
    <source>
        <dbReference type="PROSITE" id="PS50109"/>
    </source>
</evidence>
<dbReference type="PIRSF" id="PIRSF036431">
    <property type="entry name" value="STHK_DctB"/>
    <property type="match status" value="1"/>
</dbReference>
<dbReference type="Gene3D" id="3.30.565.10">
    <property type="entry name" value="Histidine kinase-like ATPase, C-terminal domain"/>
    <property type="match status" value="1"/>
</dbReference>
<evidence type="ECO:0000256" key="13">
    <source>
        <dbReference type="ARBA" id="ARBA00023136"/>
    </source>
</evidence>
<dbReference type="InterPro" id="IPR036097">
    <property type="entry name" value="HisK_dim/P_sf"/>
</dbReference>
<dbReference type="CDD" id="cd12914">
    <property type="entry name" value="PDC1_DGC_like"/>
    <property type="match status" value="1"/>
</dbReference>
<dbReference type="SMART" id="SM00387">
    <property type="entry name" value="HATPase_c"/>
    <property type="match status" value="1"/>
</dbReference>
<evidence type="ECO:0000256" key="6">
    <source>
        <dbReference type="ARBA" id="ARBA00022679"/>
    </source>
</evidence>
<evidence type="ECO:0000256" key="8">
    <source>
        <dbReference type="ARBA" id="ARBA00022741"/>
    </source>
</evidence>
<keyword evidence="12" id="KW-0902">Two-component regulatory system</keyword>
<dbReference type="SUPFAM" id="SSF55874">
    <property type="entry name" value="ATPase domain of HSP90 chaperone/DNA topoisomerase II/histidine kinase"/>
    <property type="match status" value="1"/>
</dbReference>
<evidence type="ECO:0000313" key="17">
    <source>
        <dbReference type="EMBL" id="SHJ84985.1"/>
    </source>
</evidence>
<dbReference type="InterPro" id="IPR033479">
    <property type="entry name" value="dCache_1"/>
</dbReference>
<dbReference type="GO" id="GO:0016301">
    <property type="term" value="F:kinase activity"/>
    <property type="evidence" value="ECO:0007669"/>
    <property type="project" value="UniProtKB-KW"/>
</dbReference>
<reference evidence="17 18" key="1">
    <citation type="submission" date="2016-11" db="EMBL/GenBank/DDBJ databases">
        <authorList>
            <person name="Varghese N."/>
            <person name="Submissions S."/>
        </authorList>
    </citation>
    <scope>NUCLEOTIDE SEQUENCE [LARGE SCALE GENOMIC DNA]</scope>
    <source>
        <strain evidence="17 18">DSM 21988</strain>
    </source>
</reference>
<evidence type="ECO:0000256" key="3">
    <source>
        <dbReference type="ARBA" id="ARBA00012438"/>
    </source>
</evidence>
<dbReference type="SMART" id="SM00388">
    <property type="entry name" value="HisKA"/>
    <property type="match status" value="1"/>
</dbReference>
<comment type="subcellular location">
    <subcellularLocation>
        <location evidence="2">Cell membrane</location>
        <topology evidence="2">Multi-pass membrane protein</topology>
    </subcellularLocation>
</comment>
<dbReference type="InterPro" id="IPR004358">
    <property type="entry name" value="Sig_transdc_His_kin-like_C"/>
</dbReference>
<organism evidence="17 18">
    <name type="scientific">Aureimonas altamirensis DSM 21988</name>
    <dbReference type="NCBI Taxonomy" id="1121026"/>
    <lineage>
        <taxon>Bacteria</taxon>
        <taxon>Pseudomonadati</taxon>
        <taxon>Pseudomonadota</taxon>
        <taxon>Alphaproteobacteria</taxon>
        <taxon>Hyphomicrobiales</taxon>
        <taxon>Aurantimonadaceae</taxon>
        <taxon>Aureimonas</taxon>
    </lineage>
</organism>
<dbReference type="InterPro" id="IPR017055">
    <property type="entry name" value="Sig_transdc_His_kinase_DctB"/>
</dbReference>
<evidence type="ECO:0000313" key="18">
    <source>
        <dbReference type="Proteomes" id="UP000184290"/>
    </source>
</evidence>
<dbReference type="Gene3D" id="3.30.450.20">
    <property type="entry name" value="PAS domain"/>
    <property type="match status" value="2"/>
</dbReference>
<evidence type="ECO:0000256" key="10">
    <source>
        <dbReference type="ARBA" id="ARBA00022840"/>
    </source>
</evidence>
<evidence type="ECO:0000256" key="11">
    <source>
        <dbReference type="ARBA" id="ARBA00022989"/>
    </source>
</evidence>
<keyword evidence="5" id="KW-0597">Phosphoprotein</keyword>
<keyword evidence="10" id="KW-0067">ATP-binding</keyword>
<dbReference type="PANTHER" id="PTHR43065:SF46">
    <property type="entry name" value="C4-DICARBOXYLATE TRANSPORT SENSOR PROTEIN DCTB"/>
    <property type="match status" value="1"/>
</dbReference>
<dbReference type="SUPFAM" id="SSF103190">
    <property type="entry name" value="Sensory domain-like"/>
    <property type="match status" value="1"/>
</dbReference>
<dbReference type="Pfam" id="PF02743">
    <property type="entry name" value="dCache_1"/>
    <property type="match status" value="1"/>
</dbReference>
<protein>
    <recommendedName>
        <fullName evidence="3">histidine kinase</fullName>
        <ecNumber evidence="3">2.7.13.3</ecNumber>
    </recommendedName>
</protein>
<dbReference type="EMBL" id="FQZC01000004">
    <property type="protein sequence ID" value="SHJ84985.1"/>
    <property type="molecule type" value="Genomic_DNA"/>
</dbReference>
<keyword evidence="4" id="KW-1003">Cell membrane</keyword>
<evidence type="ECO:0000256" key="12">
    <source>
        <dbReference type="ARBA" id="ARBA00023012"/>
    </source>
</evidence>
<gene>
    <name evidence="17" type="ORF">SAMN02745911_3576</name>
</gene>
<evidence type="ECO:0000256" key="5">
    <source>
        <dbReference type="ARBA" id="ARBA00022553"/>
    </source>
</evidence>
<dbReference type="Gene3D" id="6.10.250.3020">
    <property type="match status" value="1"/>
</dbReference>
<keyword evidence="7 15" id="KW-0812">Transmembrane</keyword>
<dbReference type="PANTHER" id="PTHR43065">
    <property type="entry name" value="SENSOR HISTIDINE KINASE"/>
    <property type="match status" value="1"/>
</dbReference>
<feature type="transmembrane region" description="Helical" evidence="15">
    <location>
        <begin position="299"/>
        <end position="319"/>
    </location>
</feature>
<dbReference type="Pfam" id="PF02518">
    <property type="entry name" value="HATPase_c"/>
    <property type="match status" value="1"/>
</dbReference>
<keyword evidence="14" id="KW-0175">Coiled coil</keyword>
<dbReference type="CDD" id="cd00082">
    <property type="entry name" value="HisKA"/>
    <property type="match status" value="1"/>
</dbReference>
<evidence type="ECO:0000256" key="14">
    <source>
        <dbReference type="SAM" id="Coils"/>
    </source>
</evidence>
<evidence type="ECO:0000256" key="2">
    <source>
        <dbReference type="ARBA" id="ARBA00004651"/>
    </source>
</evidence>
<accession>A0ABY1IQA3</accession>
<dbReference type="Pfam" id="PF00512">
    <property type="entry name" value="HisKA"/>
    <property type="match status" value="1"/>
</dbReference>
<dbReference type="Gene3D" id="1.10.287.130">
    <property type="match status" value="1"/>
</dbReference>
<dbReference type="Proteomes" id="UP000184290">
    <property type="component" value="Unassembled WGS sequence"/>
</dbReference>
<keyword evidence="6" id="KW-0808">Transferase</keyword>
<comment type="catalytic activity">
    <reaction evidence="1">
        <text>ATP + protein L-histidine = ADP + protein N-phospho-L-histidine.</text>
        <dbReference type="EC" id="2.7.13.3"/>
    </reaction>
</comment>
<dbReference type="RefSeq" id="WP_073469410.1">
    <property type="nucleotide sequence ID" value="NZ_FQZC01000004.1"/>
</dbReference>
<keyword evidence="18" id="KW-1185">Reference proteome</keyword>